<dbReference type="Proteomes" id="UP000886289">
    <property type="component" value="Unassembled WGS sequence"/>
</dbReference>
<organism evidence="1">
    <name type="scientific">Desulfofervidus auxilii</name>
    <dbReference type="NCBI Taxonomy" id="1621989"/>
    <lineage>
        <taxon>Bacteria</taxon>
        <taxon>Pseudomonadati</taxon>
        <taxon>Thermodesulfobacteriota</taxon>
        <taxon>Candidatus Desulfofervidia</taxon>
        <taxon>Candidatus Desulfofervidales</taxon>
        <taxon>Candidatus Desulfofervidaceae</taxon>
        <taxon>Candidatus Desulfofervidus</taxon>
    </lineage>
</organism>
<evidence type="ECO:0000313" key="1">
    <source>
        <dbReference type="EMBL" id="HDD44012.1"/>
    </source>
</evidence>
<proteinExistence type="predicted"/>
<sequence>MVVKVLFNLINVNQREKKLEIVFPYGKDWYKLDWEKVPEKFKILYVAALKLQGYKVPDYLKEFERDIIEISDVNIEIELDECEKIAFEYPLGF</sequence>
<dbReference type="AlphaFoldDB" id="A0A7C0Y9P9"/>
<dbReference type="EMBL" id="DRBS01000153">
    <property type="protein sequence ID" value="HDD44012.1"/>
    <property type="molecule type" value="Genomic_DNA"/>
</dbReference>
<reference evidence="1" key="1">
    <citation type="journal article" date="2020" name="mSystems">
        <title>Genome- and Community-Level Interaction Insights into Carbon Utilization and Element Cycling Functions of Hydrothermarchaeota in Hydrothermal Sediment.</title>
        <authorList>
            <person name="Zhou Z."/>
            <person name="Liu Y."/>
            <person name="Xu W."/>
            <person name="Pan J."/>
            <person name="Luo Z.H."/>
            <person name="Li M."/>
        </authorList>
    </citation>
    <scope>NUCLEOTIDE SEQUENCE [LARGE SCALE GENOMIC DNA]</scope>
    <source>
        <strain evidence="1">HyVt-233</strain>
    </source>
</reference>
<accession>A0A7C0Y9P9</accession>
<comment type="caution">
    <text evidence="1">The sequence shown here is derived from an EMBL/GenBank/DDBJ whole genome shotgun (WGS) entry which is preliminary data.</text>
</comment>
<name>A0A7C0Y9P9_DESA2</name>
<protein>
    <submittedName>
        <fullName evidence="1">Uncharacterized protein</fullName>
    </submittedName>
</protein>
<gene>
    <name evidence="1" type="ORF">ENG63_04020</name>
</gene>